<accession>A0A9E7D6G4</accession>
<dbReference type="KEGG" id="agh:M3I41_07515"/>
<evidence type="ECO:0000313" key="2">
    <source>
        <dbReference type="Proteomes" id="UP000830236"/>
    </source>
</evidence>
<proteinExistence type="predicted"/>
<dbReference type="AlphaFoldDB" id="A0A9E7D6G4"/>
<dbReference type="Proteomes" id="UP000830236">
    <property type="component" value="Chromosome"/>
</dbReference>
<reference evidence="1" key="1">
    <citation type="submission" date="2022-05" db="EMBL/GenBank/DDBJ databases">
        <title>Using nanopore sequencing to obtain complete genomes from saliva samples.</title>
        <authorList>
            <person name="Baker J.L."/>
        </authorList>
    </citation>
    <scope>NUCLEOTIDE SEQUENCE</scope>
    <source>
        <strain evidence="1">JCVI-JB-Ag32</strain>
    </source>
</reference>
<name>A0A9E7D6G4_9ACTO</name>
<dbReference type="EMBL" id="CP097095">
    <property type="protein sequence ID" value="UQF79428.1"/>
    <property type="molecule type" value="Genomic_DNA"/>
</dbReference>
<gene>
    <name evidence="1" type="ORF">M3I41_07515</name>
</gene>
<sequence>MRVAPRKRSRNKATILLLSTLVVMLVLVVGGIAVKVINSESTPEATVRDYVQLIADGKYDEANKVVDPGVTGTQSELLTSKAYSKIKGAVKFDSISGLQYDKDDDSATVNVDLLVSGHPMEAELKVESYTNNFGLRKWKILTPLLVQVQIYRHAYLSSYKIGSAIVNMKSQDHYGSVSYMMYPGVYNIEPTSINSQYVKVAPKHNKFVAVVKSRTSTAAVGAPTYVNLNFDSYAAVEPTEAAKAWVLQQIQDKVKDCGSFAGAKRDHSCPLEVRGNDVASVQVKTSPDQLKSIEYVEKNGLIEAKGDAVITVKYGYSGPAAGEVNDMEYTATASISFDEQRQPKINWTGW</sequence>
<evidence type="ECO:0000313" key="1">
    <source>
        <dbReference type="EMBL" id="UQF79428.1"/>
    </source>
</evidence>
<protein>
    <submittedName>
        <fullName evidence="1">Uncharacterized protein</fullName>
    </submittedName>
</protein>
<organism evidence="1 2">
    <name type="scientific">Actinomyces graevenitzii</name>
    <dbReference type="NCBI Taxonomy" id="55565"/>
    <lineage>
        <taxon>Bacteria</taxon>
        <taxon>Bacillati</taxon>
        <taxon>Actinomycetota</taxon>
        <taxon>Actinomycetes</taxon>
        <taxon>Actinomycetales</taxon>
        <taxon>Actinomycetaceae</taxon>
        <taxon>Actinomyces</taxon>
    </lineage>
</organism>